<protein>
    <recommendedName>
        <fullName evidence="3">histidine kinase</fullName>
        <ecNumber evidence="3">2.7.13.3</ecNumber>
    </recommendedName>
</protein>
<evidence type="ECO:0000256" key="6">
    <source>
        <dbReference type="ARBA" id="ARBA00022692"/>
    </source>
</evidence>
<keyword evidence="4" id="KW-0597">Phosphoprotein</keyword>
<dbReference type="SUPFAM" id="SSF158472">
    <property type="entry name" value="HAMP domain-like"/>
    <property type="match status" value="1"/>
</dbReference>
<evidence type="ECO:0000256" key="1">
    <source>
        <dbReference type="ARBA" id="ARBA00000085"/>
    </source>
</evidence>
<evidence type="ECO:0000256" key="9">
    <source>
        <dbReference type="ARBA" id="ARBA00023012"/>
    </source>
</evidence>
<comment type="subcellular location">
    <subcellularLocation>
        <location evidence="2">Cell membrane</location>
    </subcellularLocation>
</comment>
<dbReference type="Gene3D" id="1.10.287.130">
    <property type="match status" value="1"/>
</dbReference>
<dbReference type="GO" id="GO:0000155">
    <property type="term" value="F:phosphorelay sensor kinase activity"/>
    <property type="evidence" value="ECO:0007669"/>
    <property type="project" value="InterPro"/>
</dbReference>
<evidence type="ECO:0000313" key="12">
    <source>
        <dbReference type="EMBL" id="PMQ21897.1"/>
    </source>
</evidence>
<dbReference type="CDD" id="cd06225">
    <property type="entry name" value="HAMP"/>
    <property type="match status" value="1"/>
</dbReference>
<keyword evidence="5" id="KW-0808">Transferase</keyword>
<organism evidence="12 13">
    <name type="scientific">Glutamicibacter arilaitensis</name>
    <dbReference type="NCBI Taxonomy" id="256701"/>
    <lineage>
        <taxon>Bacteria</taxon>
        <taxon>Bacillati</taxon>
        <taxon>Actinomycetota</taxon>
        <taxon>Actinomycetes</taxon>
        <taxon>Micrococcales</taxon>
        <taxon>Micrococcaceae</taxon>
        <taxon>Glutamicibacter</taxon>
    </lineage>
</organism>
<evidence type="ECO:0000256" key="2">
    <source>
        <dbReference type="ARBA" id="ARBA00004236"/>
    </source>
</evidence>
<dbReference type="Proteomes" id="UP000235739">
    <property type="component" value="Unassembled WGS sequence"/>
</dbReference>
<dbReference type="Pfam" id="PF00672">
    <property type="entry name" value="HAMP"/>
    <property type="match status" value="1"/>
</dbReference>
<dbReference type="GO" id="GO:0005886">
    <property type="term" value="C:plasma membrane"/>
    <property type="evidence" value="ECO:0007669"/>
    <property type="project" value="UniProtKB-SubCell"/>
</dbReference>
<feature type="transmembrane region" description="Helical" evidence="10">
    <location>
        <begin position="20"/>
        <end position="41"/>
    </location>
</feature>
<dbReference type="InterPro" id="IPR003661">
    <property type="entry name" value="HisK_dim/P_dom"/>
</dbReference>
<dbReference type="InterPro" id="IPR036097">
    <property type="entry name" value="HisK_dim/P_sf"/>
</dbReference>
<evidence type="ECO:0000259" key="11">
    <source>
        <dbReference type="PROSITE" id="PS50885"/>
    </source>
</evidence>
<dbReference type="SMART" id="SM00304">
    <property type="entry name" value="HAMP"/>
    <property type="match status" value="1"/>
</dbReference>
<comment type="caution">
    <text evidence="12">The sequence shown here is derived from an EMBL/GenBank/DDBJ whole genome shotgun (WGS) entry which is preliminary data.</text>
</comment>
<reference evidence="12 13" key="1">
    <citation type="journal article" date="2017" name="Elife">
        <title>Extensive horizontal gene transfer in cheese-associated bacteria.</title>
        <authorList>
            <person name="Bonham K.S."/>
            <person name="Wolfe B.E."/>
            <person name="Dutton R.J."/>
        </authorList>
    </citation>
    <scope>NUCLEOTIDE SEQUENCE [LARGE SCALE GENOMIC DNA]</scope>
    <source>
        <strain evidence="12 13">JB182</strain>
    </source>
</reference>
<dbReference type="RefSeq" id="WP_102598312.1">
    <property type="nucleotide sequence ID" value="NZ_PNQX01000001.1"/>
</dbReference>
<evidence type="ECO:0000256" key="5">
    <source>
        <dbReference type="ARBA" id="ARBA00022679"/>
    </source>
</evidence>
<evidence type="ECO:0000256" key="7">
    <source>
        <dbReference type="ARBA" id="ARBA00022777"/>
    </source>
</evidence>
<evidence type="ECO:0000256" key="8">
    <source>
        <dbReference type="ARBA" id="ARBA00022989"/>
    </source>
</evidence>
<keyword evidence="10" id="KW-0472">Membrane</keyword>
<dbReference type="CDD" id="cd00082">
    <property type="entry name" value="HisKA"/>
    <property type="match status" value="1"/>
</dbReference>
<evidence type="ECO:0000256" key="10">
    <source>
        <dbReference type="SAM" id="Phobius"/>
    </source>
</evidence>
<dbReference type="SUPFAM" id="SSF47384">
    <property type="entry name" value="Homodimeric domain of signal transducing histidine kinase"/>
    <property type="match status" value="1"/>
</dbReference>
<feature type="domain" description="HAMP" evidence="11">
    <location>
        <begin position="42"/>
        <end position="94"/>
    </location>
</feature>
<gene>
    <name evidence="12" type="ORF">CIK84_10395</name>
</gene>
<evidence type="ECO:0000256" key="4">
    <source>
        <dbReference type="ARBA" id="ARBA00022553"/>
    </source>
</evidence>
<dbReference type="PROSITE" id="PS50885">
    <property type="entry name" value="HAMP"/>
    <property type="match status" value="1"/>
</dbReference>
<evidence type="ECO:0000313" key="13">
    <source>
        <dbReference type="Proteomes" id="UP000235739"/>
    </source>
</evidence>
<dbReference type="InterPro" id="IPR003660">
    <property type="entry name" value="HAMP_dom"/>
</dbReference>
<dbReference type="EMBL" id="PNQX01000001">
    <property type="protein sequence ID" value="PMQ21897.1"/>
    <property type="molecule type" value="Genomic_DNA"/>
</dbReference>
<dbReference type="PANTHER" id="PTHR45436">
    <property type="entry name" value="SENSOR HISTIDINE KINASE YKOH"/>
    <property type="match status" value="1"/>
</dbReference>
<keyword evidence="6 10" id="KW-0812">Transmembrane</keyword>
<accession>A0A2N7S706</accession>
<comment type="catalytic activity">
    <reaction evidence="1">
        <text>ATP + protein L-histidine = ADP + protein N-phospho-L-histidine.</text>
        <dbReference type="EC" id="2.7.13.3"/>
    </reaction>
</comment>
<sequence length="179" mass="19722">MLIITQSTDQAMSALQCTTLAMGWVGLAGLILTCGIAWLVAEQIFKPIRQVQQVAQEISTKNLTEHVPVNGKDDIAAVATTFNYMLDRLQAIDDTQQRFIDDAGHELRTPITIVRGHLELLSDDPAERAATLRLVDSELARMGRIVSCLLVLARSKQPNFVNPAEAELVELMLDIEAKV</sequence>
<keyword evidence="8 10" id="KW-1133">Transmembrane helix</keyword>
<dbReference type="EC" id="2.7.13.3" evidence="3"/>
<name>A0A2N7S706_9MICC</name>
<dbReference type="Pfam" id="PF00512">
    <property type="entry name" value="HisKA"/>
    <property type="match status" value="1"/>
</dbReference>
<evidence type="ECO:0000256" key="3">
    <source>
        <dbReference type="ARBA" id="ARBA00012438"/>
    </source>
</evidence>
<dbReference type="Gene3D" id="6.10.340.10">
    <property type="match status" value="1"/>
</dbReference>
<dbReference type="AlphaFoldDB" id="A0A2N7S706"/>
<keyword evidence="9" id="KW-0902">Two-component regulatory system</keyword>
<dbReference type="InterPro" id="IPR050428">
    <property type="entry name" value="TCS_sensor_his_kinase"/>
</dbReference>
<dbReference type="SMART" id="SM00388">
    <property type="entry name" value="HisKA"/>
    <property type="match status" value="1"/>
</dbReference>
<proteinExistence type="predicted"/>
<keyword evidence="7" id="KW-0418">Kinase</keyword>
<dbReference type="PANTHER" id="PTHR45436:SF5">
    <property type="entry name" value="SENSOR HISTIDINE KINASE TRCS"/>
    <property type="match status" value="1"/>
</dbReference>